<dbReference type="OrthoDB" id="3268787at2759"/>
<protein>
    <recommendedName>
        <fullName evidence="3">BTB domain-containing protein</fullName>
    </recommendedName>
</protein>
<dbReference type="EMBL" id="BPQB01000064">
    <property type="protein sequence ID" value="GJE96816.1"/>
    <property type="molecule type" value="Genomic_DNA"/>
</dbReference>
<dbReference type="AlphaFoldDB" id="A0A9P3GKT4"/>
<organism evidence="1 2">
    <name type="scientific">Phanerochaete sordida</name>
    <dbReference type="NCBI Taxonomy" id="48140"/>
    <lineage>
        <taxon>Eukaryota</taxon>
        <taxon>Fungi</taxon>
        <taxon>Dikarya</taxon>
        <taxon>Basidiomycota</taxon>
        <taxon>Agaricomycotina</taxon>
        <taxon>Agaricomycetes</taxon>
        <taxon>Polyporales</taxon>
        <taxon>Phanerochaetaceae</taxon>
        <taxon>Phanerochaete</taxon>
    </lineage>
</organism>
<accession>A0A9P3GKT4</accession>
<keyword evidence="2" id="KW-1185">Reference proteome</keyword>
<dbReference type="Proteomes" id="UP000703269">
    <property type="component" value="Unassembled WGS sequence"/>
</dbReference>
<proteinExistence type="predicted"/>
<evidence type="ECO:0000313" key="1">
    <source>
        <dbReference type="EMBL" id="GJE96816.1"/>
    </source>
</evidence>
<sequence>MHDDADELADLIGALYDSELPAMRPLDPRNPERARGAMKLARKYEVESVRARIIRRMEADWPQDVLEWLRLIGDIKRRTELRTMLCRTGTSSDPEPDAFVPEPASAVRFAREFDVPSILPAAFYTLALADIQQDWDETRVSRPFAAAQWRLLDQEDTMRLFRGKSKLRAAASAMVKVPFPGESYCTDCKDSRLPRVFSEKWSTYLTSGGFEGGVALADAPDIIGILLSCLELLEGRGSQFAGMCETHRILYRKFVSAKLHHEWESLSEKFQLR</sequence>
<evidence type="ECO:0000313" key="2">
    <source>
        <dbReference type="Proteomes" id="UP000703269"/>
    </source>
</evidence>
<gene>
    <name evidence="1" type="ORF">PsYK624_130220</name>
</gene>
<comment type="caution">
    <text evidence="1">The sequence shown here is derived from an EMBL/GenBank/DDBJ whole genome shotgun (WGS) entry which is preliminary data.</text>
</comment>
<name>A0A9P3GKT4_9APHY</name>
<evidence type="ECO:0008006" key="3">
    <source>
        <dbReference type="Google" id="ProtNLM"/>
    </source>
</evidence>
<reference evidence="1 2" key="1">
    <citation type="submission" date="2021-08" db="EMBL/GenBank/DDBJ databases">
        <title>Draft Genome Sequence of Phanerochaete sordida strain YK-624.</title>
        <authorList>
            <person name="Mori T."/>
            <person name="Dohra H."/>
            <person name="Suzuki T."/>
            <person name="Kawagishi H."/>
            <person name="Hirai H."/>
        </authorList>
    </citation>
    <scope>NUCLEOTIDE SEQUENCE [LARGE SCALE GENOMIC DNA]</scope>
    <source>
        <strain evidence="1 2">YK-624</strain>
    </source>
</reference>